<sequence length="107" mass="10176">MGSGVTVGTGSGVGGGVGGGTDVGAAAAELGVSRAGPGAGAGSIQGAFVRLGSGEPGPTSGGVGTWSSVATARPATTAAKTVIAIPRFETWFFRLAMLIIHPTGARH</sequence>
<gene>
    <name evidence="1" type="ORF">BST42_03850</name>
</gene>
<comment type="caution">
    <text evidence="1">The sequence shown here is derived from an EMBL/GenBank/DDBJ whole genome shotgun (WGS) entry which is preliminary data.</text>
</comment>
<keyword evidence="2" id="KW-1185">Reference proteome</keyword>
<accession>A0A1X0J7N5</accession>
<dbReference type="AlphaFoldDB" id="A0A1X0J7N5"/>
<organism evidence="1 2">
    <name type="scientific">Mycolicibacterium rhodesiae</name>
    <name type="common">Mycobacterium rhodesiae</name>
    <dbReference type="NCBI Taxonomy" id="36814"/>
    <lineage>
        <taxon>Bacteria</taxon>
        <taxon>Bacillati</taxon>
        <taxon>Actinomycetota</taxon>
        <taxon>Actinomycetes</taxon>
        <taxon>Mycobacteriales</taxon>
        <taxon>Mycobacteriaceae</taxon>
        <taxon>Mycolicibacterium</taxon>
    </lineage>
</organism>
<evidence type="ECO:0000313" key="1">
    <source>
        <dbReference type="EMBL" id="ORB57497.1"/>
    </source>
</evidence>
<dbReference type="Proteomes" id="UP000192534">
    <property type="component" value="Unassembled WGS sequence"/>
</dbReference>
<protein>
    <submittedName>
        <fullName evidence="1">Uncharacterized protein</fullName>
    </submittedName>
</protein>
<evidence type="ECO:0000313" key="2">
    <source>
        <dbReference type="Proteomes" id="UP000192534"/>
    </source>
</evidence>
<dbReference type="EMBL" id="MVIH01000001">
    <property type="protein sequence ID" value="ORB57497.1"/>
    <property type="molecule type" value="Genomic_DNA"/>
</dbReference>
<reference evidence="1 2" key="1">
    <citation type="submission" date="2016-12" db="EMBL/GenBank/DDBJ databases">
        <title>The new phylogeny of genus Mycobacterium.</title>
        <authorList>
            <person name="Tortoli E."/>
            <person name="Trovato A."/>
            <person name="Cirillo D.M."/>
        </authorList>
    </citation>
    <scope>NUCLEOTIDE SEQUENCE [LARGE SCALE GENOMIC DNA]</scope>
    <source>
        <strain evidence="1 2">DSM 44223</strain>
    </source>
</reference>
<proteinExistence type="predicted"/>
<name>A0A1X0J7N5_MYCRH</name>